<dbReference type="EMBL" id="CP023445">
    <property type="protein sequence ID" value="ATE53623.1"/>
    <property type="molecule type" value="Genomic_DNA"/>
</dbReference>
<reference evidence="1" key="1">
    <citation type="submission" date="2017-09" db="EMBL/GenBank/DDBJ databases">
        <title>Complete Genome Sequence of ansamitocin-producing Bacterium Actinosynnema pretiosum X47.</title>
        <authorList>
            <person name="Cao G."/>
            <person name="Zong G."/>
            <person name="Zhong C."/>
            <person name="Fu J."/>
        </authorList>
    </citation>
    <scope>NUCLEOTIDE SEQUENCE [LARGE SCALE GENOMIC DNA]</scope>
    <source>
        <strain evidence="1">X47</strain>
    </source>
</reference>
<gene>
    <name evidence="1" type="ORF">CNX65_10240</name>
</gene>
<dbReference type="Proteomes" id="UP000218505">
    <property type="component" value="Chromosome"/>
</dbReference>
<evidence type="ECO:0000313" key="1">
    <source>
        <dbReference type="EMBL" id="ATE53623.1"/>
    </source>
</evidence>
<evidence type="ECO:0008006" key="3">
    <source>
        <dbReference type="Google" id="ProtNLM"/>
    </source>
</evidence>
<name>A0A290Z3U2_9PSEU</name>
<protein>
    <recommendedName>
        <fullName evidence="3">DGQHR domain-containing protein</fullName>
    </recommendedName>
</protein>
<dbReference type="NCBIfam" id="NF041060">
    <property type="entry name" value="DpdB"/>
    <property type="match status" value="1"/>
</dbReference>
<dbReference type="InterPro" id="IPR017601">
    <property type="entry name" value="DGQHR-contain_dom"/>
</dbReference>
<dbReference type="Pfam" id="PF14072">
    <property type="entry name" value="DndB"/>
    <property type="match status" value="1"/>
</dbReference>
<evidence type="ECO:0000313" key="2">
    <source>
        <dbReference type="Proteomes" id="UP000218505"/>
    </source>
</evidence>
<dbReference type="AlphaFoldDB" id="A0A290Z3U2"/>
<keyword evidence="2" id="KW-1185">Reference proteome</keyword>
<dbReference type="CDD" id="cd16413">
    <property type="entry name" value="DGQHR_domain"/>
    <property type="match status" value="1"/>
</dbReference>
<dbReference type="InterPro" id="IPR017642">
    <property type="entry name" value="DNA_S_mod_DndB"/>
</dbReference>
<organism evidence="1 2">
    <name type="scientific">Actinosynnema pretiosum</name>
    <dbReference type="NCBI Taxonomy" id="42197"/>
    <lineage>
        <taxon>Bacteria</taxon>
        <taxon>Bacillati</taxon>
        <taxon>Actinomycetota</taxon>
        <taxon>Actinomycetes</taxon>
        <taxon>Pseudonocardiales</taxon>
        <taxon>Pseudonocardiaceae</taxon>
        <taxon>Actinosynnema</taxon>
    </lineage>
</organism>
<accession>A0A290Z3U2</accession>
<dbReference type="KEGG" id="apre:CNX65_10240"/>
<dbReference type="NCBIfam" id="TIGR03187">
    <property type="entry name" value="DGQHR"/>
    <property type="match status" value="1"/>
</dbReference>
<proteinExistence type="predicted"/>
<dbReference type="RefSeq" id="WP_096492561.1">
    <property type="nucleotide sequence ID" value="NZ_CP023445.1"/>
</dbReference>
<sequence length="369" mass="40982">MSTTCLRLPAIQIRQRDRCIYTAAVDGKRLSEFAAISRARRDDKGLSGYQRPEVLAHVRGIRRYLESSGALLPNAIVVAFDDTVEFVPYLVPGDTPAYAVPGELVIPLDSTAPEWERPAWIVDGQQRTAAIRDARVPEFPVAIVGFIATEEEQRSQFILVNSTKTLPPGLIHELLPDAPGRMPTRLERRRPAATIMARLNAEHGPFHRAISTPTSPNGRIKDTSVLKMVENSLFEGGLYQYRDRVTGDVDTERAVNHLNLYWAAVRETWPTEWALPPRLSRLTHGAGVIALGCVMDALTETTPAERLAPAGLRDQLAALRPHTAWTNGSWRLAGDDVRHWNAIQNTGQDLRSLSEHLLRHLLTNPTNAA</sequence>